<feature type="transmembrane region" description="Helical" evidence="7">
    <location>
        <begin position="315"/>
        <end position="336"/>
    </location>
</feature>
<feature type="transmembrane region" description="Helical" evidence="7">
    <location>
        <begin position="287"/>
        <end position="309"/>
    </location>
</feature>
<protein>
    <submittedName>
        <fullName evidence="8">Chromate efflux transporter</fullName>
    </submittedName>
</protein>
<dbReference type="PANTHER" id="PTHR33567:SF3">
    <property type="entry name" value="CHROMATE ION TRANSPORTER (EUROFUNG)"/>
    <property type="match status" value="1"/>
</dbReference>
<comment type="similarity">
    <text evidence="2">Belongs to the chromate ion transporter (CHR) (TC 2.A.51) family.</text>
</comment>
<feature type="transmembrane region" description="Helical" evidence="7">
    <location>
        <begin position="16"/>
        <end position="34"/>
    </location>
</feature>
<evidence type="ECO:0000256" key="1">
    <source>
        <dbReference type="ARBA" id="ARBA00004651"/>
    </source>
</evidence>
<evidence type="ECO:0000256" key="3">
    <source>
        <dbReference type="ARBA" id="ARBA00022475"/>
    </source>
</evidence>
<gene>
    <name evidence="8" type="primary">chrA</name>
    <name evidence="8" type="ORF">O0235_06530</name>
</gene>
<evidence type="ECO:0000313" key="8">
    <source>
        <dbReference type="EMBL" id="WBL37219.1"/>
    </source>
</evidence>
<sequence length="414" mass="43404">MTATKAPGRPGEVARYFFRLGCIAFGGPAAHVALMRRELVRERGWVSDQEFLDMLGVTNLIPGPNSTEMTMHLGHRRAGMAGLWLGGLLFLLPAVAIVTALAWAYVRYGTTPAGEGILLGAQPVVLALILHAAWSLTGAAFRGLESVIVIAAVTGLALLGVSEVALVLGAGIYSAGVTALVQALTRSARRRLPELPRAGGDWWRLPRQRKDAPGRHRRPRAWLPPLAPGSALAAAGGAAGATTLGIFLGFLKIGAVLYGSGYVLVSFMRDEFVQRRGWLTEAQLLDAIAAGQVTPGPLFSSAAFAGYVMDGFAGALAAAAGIFLPSFLFVMLAAPLVPRLRRWRLSSAFLDGVNAAAWALIVVVGVQLAREVLTGWFAWSLFVAALAAAAATRINAAWLVLGGVALGLGWTVAG</sequence>
<feature type="transmembrane region" description="Helical" evidence="7">
    <location>
        <begin position="143"/>
        <end position="161"/>
    </location>
</feature>
<evidence type="ECO:0000256" key="2">
    <source>
        <dbReference type="ARBA" id="ARBA00005262"/>
    </source>
</evidence>
<dbReference type="PANTHER" id="PTHR33567">
    <property type="entry name" value="CHROMATE ION TRANSPORTER (EUROFUNG)"/>
    <property type="match status" value="1"/>
</dbReference>
<dbReference type="Proteomes" id="UP001212803">
    <property type="component" value="Chromosome"/>
</dbReference>
<organism evidence="8 9">
    <name type="scientific">Tepidiforma flava</name>
    <dbReference type="NCBI Taxonomy" id="3004094"/>
    <lineage>
        <taxon>Bacteria</taxon>
        <taxon>Bacillati</taxon>
        <taxon>Chloroflexota</taxon>
        <taxon>Tepidiformia</taxon>
        <taxon>Tepidiformales</taxon>
        <taxon>Tepidiformaceae</taxon>
        <taxon>Tepidiforma</taxon>
    </lineage>
</organism>
<feature type="transmembrane region" description="Helical" evidence="7">
    <location>
        <begin position="396"/>
        <end position="413"/>
    </location>
</feature>
<proteinExistence type="inferred from homology"/>
<evidence type="ECO:0000256" key="7">
    <source>
        <dbReference type="SAM" id="Phobius"/>
    </source>
</evidence>
<keyword evidence="5 7" id="KW-1133">Transmembrane helix</keyword>
<dbReference type="InterPro" id="IPR003370">
    <property type="entry name" value="Chromate_transpt"/>
</dbReference>
<comment type="subcellular location">
    <subcellularLocation>
        <location evidence="1">Cell membrane</location>
        <topology evidence="1">Multi-pass membrane protein</topology>
    </subcellularLocation>
</comment>
<accession>A0ABY7MB11</accession>
<keyword evidence="6 7" id="KW-0472">Membrane</keyword>
<feature type="transmembrane region" description="Helical" evidence="7">
    <location>
        <begin position="348"/>
        <end position="366"/>
    </location>
</feature>
<dbReference type="RefSeq" id="WP_270057732.1">
    <property type="nucleotide sequence ID" value="NZ_CP115149.1"/>
</dbReference>
<feature type="transmembrane region" description="Helical" evidence="7">
    <location>
        <begin position="246"/>
        <end position="267"/>
    </location>
</feature>
<evidence type="ECO:0000256" key="5">
    <source>
        <dbReference type="ARBA" id="ARBA00022989"/>
    </source>
</evidence>
<dbReference type="PIRSF" id="PIRSF004810">
    <property type="entry name" value="ChrA"/>
    <property type="match status" value="1"/>
</dbReference>
<keyword evidence="4 7" id="KW-0812">Transmembrane</keyword>
<feature type="transmembrane region" description="Helical" evidence="7">
    <location>
        <begin position="81"/>
        <end position="105"/>
    </location>
</feature>
<evidence type="ECO:0000256" key="4">
    <source>
        <dbReference type="ARBA" id="ARBA00022692"/>
    </source>
</evidence>
<feature type="transmembrane region" description="Helical" evidence="7">
    <location>
        <begin position="372"/>
        <end position="389"/>
    </location>
</feature>
<dbReference type="NCBIfam" id="TIGR00937">
    <property type="entry name" value="2A51"/>
    <property type="match status" value="1"/>
</dbReference>
<evidence type="ECO:0000256" key="6">
    <source>
        <dbReference type="ARBA" id="ARBA00023136"/>
    </source>
</evidence>
<feature type="transmembrane region" description="Helical" evidence="7">
    <location>
        <begin position="117"/>
        <end position="136"/>
    </location>
</feature>
<name>A0ABY7MB11_9CHLR</name>
<keyword evidence="9" id="KW-1185">Reference proteome</keyword>
<dbReference type="EMBL" id="CP115149">
    <property type="protein sequence ID" value="WBL37219.1"/>
    <property type="molecule type" value="Genomic_DNA"/>
</dbReference>
<dbReference type="Pfam" id="PF02417">
    <property type="entry name" value="Chromate_transp"/>
    <property type="match status" value="2"/>
</dbReference>
<evidence type="ECO:0000313" key="9">
    <source>
        <dbReference type="Proteomes" id="UP001212803"/>
    </source>
</evidence>
<dbReference type="InterPro" id="IPR014047">
    <property type="entry name" value="Chr_Tranpt_l_chain"/>
</dbReference>
<reference evidence="8 9" key="1">
    <citation type="journal article" date="2023" name="ISME J.">
        <title>Thermophilic Dehalococcoidia with unusual traits shed light on an unexpected past.</title>
        <authorList>
            <person name="Palmer M."/>
            <person name="Covington J.K."/>
            <person name="Zhou E.M."/>
            <person name="Thomas S.C."/>
            <person name="Habib N."/>
            <person name="Seymour C.O."/>
            <person name="Lai D."/>
            <person name="Johnston J."/>
            <person name="Hashimi A."/>
            <person name="Jiao J.Y."/>
            <person name="Muok A.R."/>
            <person name="Liu L."/>
            <person name="Xian W.D."/>
            <person name="Zhi X.Y."/>
            <person name="Li M.M."/>
            <person name="Silva L.P."/>
            <person name="Bowen B.P."/>
            <person name="Louie K."/>
            <person name="Briegel A."/>
            <person name="Pett-Ridge J."/>
            <person name="Weber P.K."/>
            <person name="Tocheva E.I."/>
            <person name="Woyke T."/>
            <person name="Northen T.R."/>
            <person name="Mayali X."/>
            <person name="Li W.J."/>
            <person name="Hedlund B.P."/>
        </authorList>
    </citation>
    <scope>NUCLEOTIDE SEQUENCE [LARGE SCALE GENOMIC DNA]</scope>
    <source>
        <strain evidence="8 9">YIM 72310</strain>
    </source>
</reference>
<keyword evidence="3" id="KW-1003">Cell membrane</keyword>